<dbReference type="Proteomes" id="UP001596405">
    <property type="component" value="Unassembled WGS sequence"/>
</dbReference>
<evidence type="ECO:0000256" key="1">
    <source>
        <dbReference type="SAM" id="SignalP"/>
    </source>
</evidence>
<organism evidence="3 4">
    <name type="scientific">Rufibacter roseus</name>
    <dbReference type="NCBI Taxonomy" id="1567108"/>
    <lineage>
        <taxon>Bacteria</taxon>
        <taxon>Pseudomonadati</taxon>
        <taxon>Bacteroidota</taxon>
        <taxon>Cytophagia</taxon>
        <taxon>Cytophagales</taxon>
        <taxon>Hymenobacteraceae</taxon>
        <taxon>Rufibacter</taxon>
    </lineage>
</organism>
<dbReference type="Gene3D" id="2.40.128.520">
    <property type="match status" value="1"/>
</dbReference>
<reference evidence="4" key="1">
    <citation type="journal article" date="2019" name="Int. J. Syst. Evol. Microbiol.">
        <title>The Global Catalogue of Microorganisms (GCM) 10K type strain sequencing project: providing services to taxonomists for standard genome sequencing and annotation.</title>
        <authorList>
            <consortium name="The Broad Institute Genomics Platform"/>
            <consortium name="The Broad Institute Genome Sequencing Center for Infectious Disease"/>
            <person name="Wu L."/>
            <person name="Ma J."/>
        </authorList>
    </citation>
    <scope>NUCLEOTIDE SEQUENCE [LARGE SCALE GENOMIC DNA]</scope>
    <source>
        <strain evidence="4">CGMCC 4.7393</strain>
    </source>
</reference>
<dbReference type="RefSeq" id="WP_066616923.1">
    <property type="nucleotide sequence ID" value="NZ_JBHSYQ010000015.1"/>
</dbReference>
<comment type="caution">
    <text evidence="3">The sequence shown here is derived from an EMBL/GenBank/DDBJ whole genome shotgun (WGS) entry which is preliminary data.</text>
</comment>
<feature type="domain" description="DUF2147" evidence="2">
    <location>
        <begin position="26"/>
        <end position="141"/>
    </location>
</feature>
<name>A0ABW2DQM9_9BACT</name>
<dbReference type="EMBL" id="JBHSYQ010000015">
    <property type="protein sequence ID" value="MFC6999388.1"/>
    <property type="molecule type" value="Genomic_DNA"/>
</dbReference>
<proteinExistence type="predicted"/>
<evidence type="ECO:0000313" key="4">
    <source>
        <dbReference type="Proteomes" id="UP001596405"/>
    </source>
</evidence>
<dbReference type="Pfam" id="PF09917">
    <property type="entry name" value="DUF2147"/>
    <property type="match status" value="1"/>
</dbReference>
<gene>
    <name evidence="3" type="ORF">ACFQHR_17260</name>
</gene>
<keyword evidence="4" id="KW-1185">Reference proteome</keyword>
<evidence type="ECO:0000313" key="3">
    <source>
        <dbReference type="EMBL" id="MFC6999388.1"/>
    </source>
</evidence>
<evidence type="ECO:0000259" key="2">
    <source>
        <dbReference type="Pfam" id="PF09917"/>
    </source>
</evidence>
<dbReference type="InterPro" id="IPR019223">
    <property type="entry name" value="DUF2147"/>
</dbReference>
<protein>
    <submittedName>
        <fullName evidence="3">DUF2147 domain-containing protein</fullName>
    </submittedName>
</protein>
<accession>A0ABW2DQM9</accession>
<sequence length="143" mass="16348">MRKLLMLALFLGITTFGWAQKNSPIGIWTNEEKEARFEIYQCGDKLCGKIIWLKEPNRNGKPKLDQLNPDPKLQTRTIMNMVFLKGFEPEGDGKWDDGTIYDPKSGKTYSSYMKLLGNGDKLEVKGYIGISLIGRSQIWTRVN</sequence>
<feature type="signal peptide" evidence="1">
    <location>
        <begin position="1"/>
        <end position="19"/>
    </location>
</feature>
<dbReference type="PANTHER" id="PTHR36919:SF2">
    <property type="entry name" value="BLL6627 PROTEIN"/>
    <property type="match status" value="1"/>
</dbReference>
<feature type="chain" id="PRO_5045575139" evidence="1">
    <location>
        <begin position="20"/>
        <end position="143"/>
    </location>
</feature>
<keyword evidence="1" id="KW-0732">Signal</keyword>
<dbReference type="PANTHER" id="PTHR36919">
    <property type="entry name" value="BLR1215 PROTEIN"/>
    <property type="match status" value="1"/>
</dbReference>